<dbReference type="AlphaFoldDB" id="A0A834R3D6"/>
<dbReference type="InterPro" id="IPR028364">
    <property type="entry name" value="Ribosomal_uL1/biogenesis"/>
</dbReference>
<reference evidence="6" key="1">
    <citation type="journal article" date="2020" name="PLoS Negl. Trop. Dis.">
        <title>High-quality nuclear genome for Sarcoptes scabiei-A critical resource for a neglected parasite.</title>
        <authorList>
            <person name="Korhonen P.K."/>
            <person name="Gasser R.B."/>
            <person name="Ma G."/>
            <person name="Wang T."/>
            <person name="Stroehlein A.J."/>
            <person name="Young N.D."/>
            <person name="Ang C.S."/>
            <person name="Fernando D.D."/>
            <person name="Lu H.C."/>
            <person name="Taylor S."/>
            <person name="Reynolds S.L."/>
            <person name="Mofiz E."/>
            <person name="Najaraj S.H."/>
            <person name="Gowda H."/>
            <person name="Madugundu A."/>
            <person name="Renuse S."/>
            <person name="Holt D."/>
            <person name="Pandey A."/>
            <person name="Papenfuss A.T."/>
            <person name="Fischer K."/>
        </authorList>
    </citation>
    <scope>NUCLEOTIDE SEQUENCE [LARGE SCALE GENOMIC DNA]</scope>
</reference>
<dbReference type="PANTHER" id="PTHR36427:SF3">
    <property type="entry name" value="LARGE RIBOSOMAL SUBUNIT PROTEIN UL1M"/>
    <property type="match status" value="1"/>
</dbReference>
<dbReference type="EMBL" id="WVUK01000065">
    <property type="protein sequence ID" value="KAF7489168.1"/>
    <property type="molecule type" value="Genomic_DNA"/>
</dbReference>
<comment type="similarity">
    <text evidence="1">Belongs to the universal ribosomal protein uL1 family.</text>
</comment>
<dbReference type="Pfam" id="PF00687">
    <property type="entry name" value="Ribosomal_L1"/>
    <property type="match status" value="1"/>
</dbReference>
<dbReference type="GO" id="GO:0005840">
    <property type="term" value="C:ribosome"/>
    <property type="evidence" value="ECO:0007669"/>
    <property type="project" value="UniProtKB-KW"/>
</dbReference>
<keyword evidence="2 4" id="KW-0689">Ribosomal protein</keyword>
<dbReference type="InterPro" id="IPR016095">
    <property type="entry name" value="Ribosomal_uL1_3-a/b-sand"/>
</dbReference>
<evidence type="ECO:0000256" key="1">
    <source>
        <dbReference type="ARBA" id="ARBA00010531"/>
    </source>
</evidence>
<evidence type="ECO:0000256" key="2">
    <source>
        <dbReference type="ARBA" id="ARBA00022980"/>
    </source>
</evidence>
<dbReference type="Gene3D" id="3.30.190.20">
    <property type="match status" value="1"/>
</dbReference>
<keyword evidence="3" id="KW-0687">Ribonucleoprotein</keyword>
<dbReference type="GO" id="GO:1990904">
    <property type="term" value="C:ribonucleoprotein complex"/>
    <property type="evidence" value="ECO:0007669"/>
    <property type="project" value="UniProtKB-KW"/>
</dbReference>
<dbReference type="InterPro" id="IPR023674">
    <property type="entry name" value="Ribosomal_uL1-like"/>
</dbReference>
<dbReference type="Proteomes" id="UP000070412">
    <property type="component" value="Unassembled WGS sequence"/>
</dbReference>
<dbReference type="EnsemblMetazoa" id="SSS_4244s_mrna">
    <property type="protein sequence ID" value="KAF7489168.1"/>
    <property type="gene ID" value="SSS_4244"/>
</dbReference>
<protein>
    <submittedName>
        <fullName evidence="4">50S ribosomal protein L1, chloroplastic</fullName>
    </submittedName>
</protein>
<gene>
    <name evidence="4" type="ORF">SSS_4244</name>
</gene>
<keyword evidence="6" id="KW-1185">Reference proteome</keyword>
<dbReference type="Gene3D" id="3.40.50.790">
    <property type="match status" value="1"/>
</dbReference>
<evidence type="ECO:0000313" key="6">
    <source>
        <dbReference type="Proteomes" id="UP000070412"/>
    </source>
</evidence>
<dbReference type="SUPFAM" id="SSF56808">
    <property type="entry name" value="Ribosomal protein L1"/>
    <property type="match status" value="1"/>
</dbReference>
<proteinExistence type="inferred from homology"/>
<reference evidence="4" key="2">
    <citation type="submission" date="2020-01" db="EMBL/GenBank/DDBJ databases">
        <authorList>
            <person name="Korhonen P.K.K."/>
            <person name="Guangxu M.G."/>
            <person name="Wang T.W."/>
            <person name="Stroehlein A.J.S."/>
            <person name="Young N.D."/>
            <person name="Ang C.-S.A."/>
            <person name="Fernando D.W.F."/>
            <person name="Lu H.L."/>
            <person name="Taylor S.T."/>
            <person name="Ehtesham M.E.M."/>
            <person name="Najaraj S.H.N."/>
            <person name="Harsha G.H.G."/>
            <person name="Madugundu A.M."/>
            <person name="Renuse S.R."/>
            <person name="Holt D.H."/>
            <person name="Pandey A.P."/>
            <person name="Papenfuss A.P."/>
            <person name="Gasser R.B.G."/>
            <person name="Fischer K.F."/>
        </authorList>
    </citation>
    <scope>NUCLEOTIDE SEQUENCE</scope>
    <source>
        <strain evidence="4">SSS_KF_BRIS2020</strain>
    </source>
</reference>
<accession>A0A834R3D6</accession>
<organism evidence="4">
    <name type="scientific">Sarcoptes scabiei</name>
    <name type="common">Itch mite</name>
    <name type="synonym">Acarus scabiei</name>
    <dbReference type="NCBI Taxonomy" id="52283"/>
    <lineage>
        <taxon>Eukaryota</taxon>
        <taxon>Metazoa</taxon>
        <taxon>Ecdysozoa</taxon>
        <taxon>Arthropoda</taxon>
        <taxon>Chelicerata</taxon>
        <taxon>Arachnida</taxon>
        <taxon>Acari</taxon>
        <taxon>Acariformes</taxon>
        <taxon>Sarcoptiformes</taxon>
        <taxon>Astigmata</taxon>
        <taxon>Psoroptidia</taxon>
        <taxon>Sarcoptoidea</taxon>
        <taxon>Sarcoptidae</taxon>
        <taxon>Sarcoptinae</taxon>
        <taxon>Sarcoptes</taxon>
    </lineage>
</organism>
<reference evidence="5" key="3">
    <citation type="submission" date="2022-06" db="UniProtKB">
        <authorList>
            <consortium name="EnsemblMetazoa"/>
        </authorList>
    </citation>
    <scope>IDENTIFICATION</scope>
</reference>
<evidence type="ECO:0000313" key="5">
    <source>
        <dbReference type="EnsemblMetazoa" id="KAF7489168.1"/>
    </source>
</evidence>
<dbReference type="OrthoDB" id="1747252at2759"/>
<name>A0A834R3D6_SARSC</name>
<sequence>MLQNNCIHFHNAVRKVFFHNHLPSSTSILSVYKDILVEQKRFAKRRGKRIALTREKQRLARERRAAEADKPKEEWKSPNLRIDRSLKYVSKKFNDDDRKSLHEIVDNVFVFDHYKEIKYPLLEALNFLRETQTPEMYDEPDAVVNAKIEMDLRTKKKTKFIGKFQGIVCYPNLFDYSSKRKVIAICSNDEDERVALKAGAELAGTRDVIQMIKNGDITLFNFDELVCHGDMLIELATIKNILGQYFPTQIRGNIGFDMSRLVRYFVNGIEFKNQKDEIEPDYGFVIVPFGRLNQTDNELNENFSTLLKNIDGHRPTDISKEFITRVVISAEPSPEKFAIKFWNHIDGYKDQSVLIGNNEMKKSVAVE</sequence>
<evidence type="ECO:0000256" key="3">
    <source>
        <dbReference type="ARBA" id="ARBA00023274"/>
    </source>
</evidence>
<dbReference type="PANTHER" id="PTHR36427">
    <property type="entry name" value="54S RIBOSOMAL PROTEIN L1, MITOCHONDRIAL"/>
    <property type="match status" value="1"/>
</dbReference>
<evidence type="ECO:0000313" key="4">
    <source>
        <dbReference type="EMBL" id="KAF7489168.1"/>
    </source>
</evidence>